<dbReference type="Gene3D" id="3.30.710.10">
    <property type="entry name" value="Potassium Channel Kv1.1, Chain A"/>
    <property type="match status" value="1"/>
</dbReference>
<feature type="compositionally biased region" description="Low complexity" evidence="1">
    <location>
        <begin position="663"/>
        <end position="674"/>
    </location>
</feature>
<evidence type="ECO:0000313" key="3">
    <source>
        <dbReference type="Proteomes" id="UP000268535"/>
    </source>
</evidence>
<feature type="region of interest" description="Disordered" evidence="1">
    <location>
        <begin position="589"/>
        <end position="701"/>
    </location>
</feature>
<feature type="compositionally biased region" description="Low complexity" evidence="1">
    <location>
        <begin position="27"/>
        <end position="40"/>
    </location>
</feature>
<feature type="compositionally biased region" description="Low complexity" evidence="1">
    <location>
        <begin position="165"/>
        <end position="176"/>
    </location>
</feature>
<feature type="region of interest" description="Disordered" evidence="1">
    <location>
        <begin position="135"/>
        <end position="179"/>
    </location>
</feature>
<gene>
    <name evidence="2" type="ORF">CAUPRSCDRAFT_10289</name>
</gene>
<feature type="region of interest" description="Disordered" evidence="1">
    <location>
        <begin position="1"/>
        <end position="49"/>
    </location>
</feature>
<name>A0A4P9WX89_9FUNG</name>
<feature type="compositionally biased region" description="Polar residues" evidence="1">
    <location>
        <begin position="630"/>
        <end position="662"/>
    </location>
</feature>
<evidence type="ECO:0000256" key="1">
    <source>
        <dbReference type="SAM" id="MobiDB-lite"/>
    </source>
</evidence>
<feature type="region of interest" description="Disordered" evidence="1">
    <location>
        <begin position="917"/>
        <end position="949"/>
    </location>
</feature>
<organism evidence="2 3">
    <name type="scientific">Caulochytrium protostelioides</name>
    <dbReference type="NCBI Taxonomy" id="1555241"/>
    <lineage>
        <taxon>Eukaryota</taxon>
        <taxon>Fungi</taxon>
        <taxon>Fungi incertae sedis</taxon>
        <taxon>Chytridiomycota</taxon>
        <taxon>Chytridiomycota incertae sedis</taxon>
        <taxon>Chytridiomycetes</taxon>
        <taxon>Caulochytriales</taxon>
        <taxon>Caulochytriaceae</taxon>
        <taxon>Caulochytrium</taxon>
    </lineage>
</organism>
<dbReference type="EMBL" id="ML009118">
    <property type="protein sequence ID" value="RKO98079.1"/>
    <property type="molecule type" value="Genomic_DNA"/>
</dbReference>
<feature type="region of interest" description="Disordered" evidence="1">
    <location>
        <begin position="224"/>
        <end position="257"/>
    </location>
</feature>
<proteinExistence type="predicted"/>
<sequence>MDPPSPTATRPSGPPRRSVSFAVLPTSHRSSSPAPRGSRPTVSNRTESSIVAATTLTPRDAPSLSSGSRSVAKHTAEISKDAIKAFFHAFGKHVSLRSRTAVADSHPISLLMAAWVFIVHDVRVRARKIFDVLGPPSSSAARRHQREASEPDAWRGWDQTRPDPGDAATGTAAGGPESLLPDAYDPQLNESLFARINSIISGLHMAVSLHEIILKRIRMESIQRAGEHPEGSGPPPSHHHLGSRTASPLSPGQTLTSQYGSDVMTVSTHLVDALHDMSRSFKVDLRLRVALGACNPALLSDGYPVQRSGPHSMRWADLQARAFALLLRIIAQCLTHYTFRITPEKRQLFAHALISSLAASHDHTCRDWLGRVWQKMVTKYPAVMATEAERVHWLPLIGFLRHLTPPPVVTHPAATPAIADGTASPPENDVSHDSADVDASINSMTMQTFAEFLQSSSPHDALLLKMTSNLLRMTGPLTPTVLTALQEFIKAEVVETTDSITKYDIAVPSWQIHSLKQAISCLTQHVQSTAKAWASASSPAALRGIVRFQSDQDTEVTQILADYAHGYLTSFAHYLKSYQMEAESAARKANELKRQQQSLSLSSCNERNSASKRRRTSHGDRVASAHTPAENRSGSASPIASTASAGSPTDCNPQSPQPTRLASESPISSPSSLSGDITHQPPRETPGTTYHGKEHDASDANPKSAFSVDVLQKALSLPDAIIHFLSILSKDMAAVGMHDKPHAKSSRHGVPMIAIAPSMAKASCALASFLVDACAGIVNVQYGFSTHDWYQSCPPSLLNSCMDLLVNTTRLSHEVRTAALSSNLIFWLIRTMQILRHPAYQKLHSSLPDEATVLQRLNYKIYKLLRYLFHEEHPLVVEQYFALNKDIQEDYVACLKKDAMHVITSITRCGCLNVSGDDGSLKSRSHAKITPAENDHRGRSDHRLPADTNGQPAVSLDHLVSSANSAKCSGNPHLSSDVLEVPISHQGPEAESILHLLSTASRIKEWNAFFMDKPFLVFMCEPSNLLRAAQHLIMVQQPRMLLGIFQSMRHLMNHSNIRAYARDETAILAMVIALLDSQLSTLVLAVENVAGLKMPSSQTMSSPTMMAIQASSFAFDLISTHLAFDEKALDALAGAQYHGMPLIASLLSYFEDIQGPEILMTSMFQSTMAMMRSSLFQQQLLNPAAIHAYLIFSFRLPDASRQIAIRALLSLFRQPTHALHLMQHMCLPALLHSASLVHTAHLSALGDSNSAIFQFILGLLEEGAREMAPHFERFFTMALSALEKDDEKTKEVTHTTDISPASLLSPSLQDAEAEMRPLTPARVHTERMCITLLLLRPVANIRLLSNDNIDSSDPATRAMSQNFEVYLAWLQDVLNTPTQDVQLPSGKRLDAFPGDWYPSPIQSWALARNKWALVTQAVFKAILQTPVVRVLHPSYAISHLRGRVIRVEAMLTSYTRCDNPFHLPALRHMAEHLPLSDVSRHSDVSADLADQSPTSALISESSDAIEDDNRELDQEPFKSQTSLMPRKHELLDSEMVPFHLADATALDPPISRTYRALFPQWNVGTFMIRRGHLADSCSMLHALLMEPFIESANQAITLHSVSSACFHLFIHWVSADPRWRVLKSHIWTAQPTTRAMIKQWNPAQIADATHPHPAAQVPLSLELIIQLLQFADKFIITALLDDVFRWLEHVLANCRLSSLEIGHLMQWMSAGSSGPEQEISGAQIVTHYAASLQRRASLGHHLGGLRKEVTNASRTQDYAGFFQRKCITAWLWSLSTKTQDQTSVATMGEAEQLRLFESYNQLA</sequence>
<feature type="region of interest" description="Disordered" evidence="1">
    <location>
        <begin position="1492"/>
        <end position="1519"/>
    </location>
</feature>
<dbReference type="InterPro" id="IPR011333">
    <property type="entry name" value="SKP1/BTB/POZ_sf"/>
</dbReference>
<feature type="compositionally biased region" description="Polar residues" evidence="1">
    <location>
        <begin position="244"/>
        <end position="257"/>
    </location>
</feature>
<feature type="compositionally biased region" description="Polar residues" evidence="1">
    <location>
        <begin position="1492"/>
        <end position="1502"/>
    </location>
</feature>
<protein>
    <submittedName>
        <fullName evidence="2">Uncharacterized protein</fullName>
    </submittedName>
</protein>
<dbReference type="Proteomes" id="UP000268535">
    <property type="component" value="Unassembled WGS sequence"/>
</dbReference>
<feature type="compositionally biased region" description="Basic and acidic residues" evidence="1">
    <location>
        <begin position="933"/>
        <end position="945"/>
    </location>
</feature>
<reference evidence="3" key="1">
    <citation type="journal article" date="2018" name="Nat. Microbiol.">
        <title>Leveraging single-cell genomics to expand the fungal tree of life.</title>
        <authorList>
            <person name="Ahrendt S.R."/>
            <person name="Quandt C.A."/>
            <person name="Ciobanu D."/>
            <person name="Clum A."/>
            <person name="Salamov A."/>
            <person name="Andreopoulos B."/>
            <person name="Cheng J.F."/>
            <person name="Woyke T."/>
            <person name="Pelin A."/>
            <person name="Henrissat B."/>
            <person name="Reynolds N.K."/>
            <person name="Benny G.L."/>
            <person name="Smith M.E."/>
            <person name="James T.Y."/>
            <person name="Grigoriev I.V."/>
        </authorList>
    </citation>
    <scope>NUCLEOTIDE SEQUENCE [LARGE SCALE GENOMIC DNA]</scope>
    <source>
        <strain evidence="3">ATCC 52028</strain>
    </source>
</reference>
<accession>A0A4P9WX89</accession>
<feature type="compositionally biased region" description="Basic and acidic residues" evidence="1">
    <location>
        <begin position="146"/>
        <end position="164"/>
    </location>
</feature>
<evidence type="ECO:0000313" key="2">
    <source>
        <dbReference type="EMBL" id="RKO98079.1"/>
    </source>
</evidence>